<evidence type="ECO:0000256" key="2">
    <source>
        <dbReference type="ARBA" id="ARBA00008841"/>
    </source>
</evidence>
<dbReference type="EMBL" id="JBHZOL010000113">
    <property type="protein sequence ID" value="MFE4108531.1"/>
    <property type="molecule type" value="Genomic_DNA"/>
</dbReference>
<keyword evidence="6" id="KW-1185">Reference proteome</keyword>
<dbReference type="PANTHER" id="PTHR33293:SF1">
    <property type="entry name" value="INSERTION ELEMENT IS1 1 PROTEIN INSB-RELATED"/>
    <property type="match status" value="1"/>
</dbReference>
<evidence type="ECO:0000256" key="4">
    <source>
        <dbReference type="ARBA" id="ARBA00023172"/>
    </source>
</evidence>
<reference evidence="5 6" key="1">
    <citation type="submission" date="2024-10" db="EMBL/GenBank/DDBJ databases">
        <authorList>
            <person name="Ratan Roy A."/>
            <person name="Morales Sandoval P.H."/>
            <person name="De Los Santos Villalobos S."/>
            <person name="Chakraborty S."/>
            <person name="Mukherjee J."/>
        </authorList>
    </citation>
    <scope>NUCLEOTIDE SEQUENCE [LARGE SCALE GENOMIC DNA]</scope>
    <source>
        <strain evidence="5 6">S1</strain>
    </source>
</reference>
<protein>
    <submittedName>
        <fullName evidence="5">IS1 family transposase</fullName>
    </submittedName>
</protein>
<evidence type="ECO:0000256" key="1">
    <source>
        <dbReference type="ARBA" id="ARBA00004091"/>
    </source>
</evidence>
<comment type="function">
    <text evidence="1">Absolutely required for transposition of IS1.</text>
</comment>
<dbReference type="InterPro" id="IPR051354">
    <property type="entry name" value="Transposase_27_IS1"/>
</dbReference>
<dbReference type="Pfam" id="PF03400">
    <property type="entry name" value="DDE_Tnp_IS1"/>
    <property type="match status" value="1"/>
</dbReference>
<dbReference type="PANTHER" id="PTHR33293">
    <property type="entry name" value="INSERTION ELEMENT IS1 1 PROTEIN INSB-RELATED"/>
    <property type="match status" value="1"/>
</dbReference>
<dbReference type="RefSeq" id="WP_377968161.1">
    <property type="nucleotide sequence ID" value="NZ_JBHZOL010000113.1"/>
</dbReference>
<organism evidence="5 6">
    <name type="scientific">Almyronema epifaneia S1</name>
    <dbReference type="NCBI Taxonomy" id="2991925"/>
    <lineage>
        <taxon>Bacteria</taxon>
        <taxon>Bacillati</taxon>
        <taxon>Cyanobacteriota</taxon>
        <taxon>Cyanophyceae</taxon>
        <taxon>Nodosilineales</taxon>
        <taxon>Nodosilineaceae</taxon>
        <taxon>Almyronema</taxon>
        <taxon>Almyronema epifaneia</taxon>
    </lineage>
</organism>
<comment type="caution">
    <text evidence="5">The sequence shown here is derived from an EMBL/GenBank/DDBJ whole genome shotgun (WGS) entry which is preliminary data.</text>
</comment>
<evidence type="ECO:0000313" key="6">
    <source>
        <dbReference type="Proteomes" id="UP001600165"/>
    </source>
</evidence>
<evidence type="ECO:0000313" key="5">
    <source>
        <dbReference type="EMBL" id="MFE4108531.1"/>
    </source>
</evidence>
<keyword evidence="4" id="KW-0233">DNA recombination</keyword>
<name>A0ABW6IJX7_9CYAN</name>
<dbReference type="Proteomes" id="UP001600165">
    <property type="component" value="Unassembled WGS sequence"/>
</dbReference>
<gene>
    <name evidence="5" type="ORF">ACFVKH_19815</name>
</gene>
<sequence length="166" mass="19639">MIEELKKHRQLESVNRPLLESMQTPPTAAIVVRVEEVEMDEMWSFVQSKRQQRWLWHAIDHQTGDVLAYVLAPHEDQAFQALMELLTPFGIEQFYTDSWGAYWRLLDAKQHTIGKANTQRIERKHLTLRTRIKRLARKTICFSKSILMHDTVIGLFINRHEFGRDV</sequence>
<evidence type="ECO:0000256" key="3">
    <source>
        <dbReference type="ARBA" id="ARBA00022578"/>
    </source>
</evidence>
<comment type="similarity">
    <text evidence="2">Belongs to the transposase 27 family.</text>
</comment>
<keyword evidence="3" id="KW-0815">Transposition</keyword>
<accession>A0ABW6IJX7</accession>
<dbReference type="NCBIfam" id="NF033558">
    <property type="entry name" value="transpos_IS1"/>
    <property type="match status" value="1"/>
</dbReference>
<dbReference type="InterPro" id="IPR012337">
    <property type="entry name" value="RNaseH-like_sf"/>
</dbReference>
<proteinExistence type="inferred from homology"/>
<dbReference type="SUPFAM" id="SSF53098">
    <property type="entry name" value="Ribonuclease H-like"/>
    <property type="match status" value="1"/>
</dbReference>
<dbReference type="InterPro" id="IPR005063">
    <property type="entry name" value="Transposase_27"/>
</dbReference>